<dbReference type="SMART" id="SM00897">
    <property type="entry name" value="FIST"/>
    <property type="match status" value="1"/>
</dbReference>
<feature type="domain" description="FIST C-domain" evidence="2">
    <location>
        <begin position="232"/>
        <end position="379"/>
    </location>
</feature>
<dbReference type="InterPro" id="IPR019494">
    <property type="entry name" value="FIST_C"/>
</dbReference>
<dbReference type="InterPro" id="IPR013702">
    <property type="entry name" value="FIST_domain_N"/>
</dbReference>
<dbReference type="STRING" id="398512.Bccel_4849"/>
<dbReference type="PANTHER" id="PTHR40252">
    <property type="entry name" value="BLR0328 PROTEIN"/>
    <property type="match status" value="1"/>
</dbReference>
<dbReference type="OrthoDB" id="9807794at2"/>
<dbReference type="SMART" id="SM01204">
    <property type="entry name" value="FIST_C"/>
    <property type="match status" value="1"/>
</dbReference>
<comment type="caution">
    <text evidence="3">The sequence shown here is derived from an EMBL/GenBank/DDBJ whole genome shotgun (WGS) entry which is preliminary data.</text>
</comment>
<dbReference type="eggNOG" id="COG3287">
    <property type="taxonomic scope" value="Bacteria"/>
</dbReference>
<dbReference type="Pfam" id="PF08495">
    <property type="entry name" value="FIST"/>
    <property type="match status" value="1"/>
</dbReference>
<dbReference type="Proteomes" id="UP000036923">
    <property type="component" value="Unassembled WGS sequence"/>
</dbReference>
<dbReference type="AlphaFoldDB" id="A0A0L6JV95"/>
<evidence type="ECO:0000259" key="2">
    <source>
        <dbReference type="SMART" id="SM01204"/>
    </source>
</evidence>
<name>A0A0L6JV95_9FIRM</name>
<sequence>MATYTGVGYSSKRFGLEAAKEAAYEALKSANIESCDFVILFSTVGYDQKEILNTVNEITGTKCLIGCSGVGVISYDFINDSNNSLVVMVIKSDEIDFNVEKISNLKEDCAVAGSNLADKIQKYINDKTSSIWLFIDNLSINYERFSNAFESKLKSDKFIPIFGGLSADNWQFKRTYQYYNNEVLTDSVVCAVMNGDLNVFSEITHGCIPIGNEREITKSENNKIYEIDNMKVTEVLKEYIPEEDIENWHKLGVRCLCIGLKAPSELCENFDEYIIRAMPVVDFNEGSAKIATELKEGTKIWMISRNPEKLLPYAELMANNLRTKLNGKKPKFVLQIDCAGRGKVLRAEEKINLQKKLQSFVDEKIPWIGLYCTGEIGPVGMKNYYHNFTVIVAAFC</sequence>
<dbReference type="PANTHER" id="PTHR40252:SF2">
    <property type="entry name" value="BLR0328 PROTEIN"/>
    <property type="match status" value="1"/>
</dbReference>
<organism evidence="3 4">
    <name type="scientific">Pseudobacteroides cellulosolvens ATCC 35603 = DSM 2933</name>
    <dbReference type="NCBI Taxonomy" id="398512"/>
    <lineage>
        <taxon>Bacteria</taxon>
        <taxon>Bacillati</taxon>
        <taxon>Bacillota</taxon>
        <taxon>Clostridia</taxon>
        <taxon>Eubacteriales</taxon>
        <taxon>Oscillospiraceae</taxon>
        <taxon>Pseudobacteroides</taxon>
    </lineage>
</organism>
<accession>A0A0L6JV95</accession>
<dbReference type="EMBL" id="LGTC01000001">
    <property type="protein sequence ID" value="KNY29575.1"/>
    <property type="molecule type" value="Genomic_DNA"/>
</dbReference>
<keyword evidence="4" id="KW-1185">Reference proteome</keyword>
<feature type="domain" description="FIST" evidence="1">
    <location>
        <begin position="33"/>
        <end position="231"/>
    </location>
</feature>
<reference evidence="4" key="1">
    <citation type="submission" date="2015-07" db="EMBL/GenBank/DDBJ databases">
        <title>Near-Complete Genome Sequence of the Cellulolytic Bacterium Bacteroides (Pseudobacteroides) cellulosolvens ATCC 35603.</title>
        <authorList>
            <person name="Dassa B."/>
            <person name="Utturkar S.M."/>
            <person name="Klingeman D.M."/>
            <person name="Hurt R.A."/>
            <person name="Keller M."/>
            <person name="Xu J."/>
            <person name="Reddy Y.H.K."/>
            <person name="Borovok I."/>
            <person name="Grinberg I.R."/>
            <person name="Lamed R."/>
            <person name="Zhivin O."/>
            <person name="Bayer E.A."/>
            <person name="Brown S.D."/>
        </authorList>
    </citation>
    <scope>NUCLEOTIDE SEQUENCE [LARGE SCALE GENOMIC DNA]</scope>
    <source>
        <strain evidence="4">DSM 2933</strain>
    </source>
</reference>
<evidence type="ECO:0000313" key="4">
    <source>
        <dbReference type="Proteomes" id="UP000036923"/>
    </source>
</evidence>
<evidence type="ECO:0000313" key="3">
    <source>
        <dbReference type="EMBL" id="KNY29575.1"/>
    </source>
</evidence>
<evidence type="ECO:0000259" key="1">
    <source>
        <dbReference type="SMART" id="SM00897"/>
    </source>
</evidence>
<evidence type="ECO:0008006" key="5">
    <source>
        <dbReference type="Google" id="ProtNLM"/>
    </source>
</evidence>
<dbReference type="RefSeq" id="WP_036935326.1">
    <property type="nucleotide sequence ID" value="NZ_JQKC01000001.1"/>
</dbReference>
<gene>
    <name evidence="3" type="ORF">Bccel_4849</name>
</gene>
<proteinExistence type="predicted"/>
<dbReference type="Pfam" id="PF10442">
    <property type="entry name" value="FIST_C"/>
    <property type="match status" value="1"/>
</dbReference>
<protein>
    <recommendedName>
        <fullName evidence="5">FIST C domain-containing protein</fullName>
    </recommendedName>
</protein>